<comment type="caution">
    <text evidence="2">The sequence shown here is derived from an EMBL/GenBank/DDBJ whole genome shotgun (WGS) entry which is preliminary data.</text>
</comment>
<gene>
    <name evidence="2" type="ORF">EB796_019800</name>
</gene>
<evidence type="ECO:0000313" key="2">
    <source>
        <dbReference type="EMBL" id="KAF6021893.1"/>
    </source>
</evidence>
<dbReference type="AlphaFoldDB" id="A0A7J7J6Y4"/>
<dbReference type="Proteomes" id="UP000593567">
    <property type="component" value="Unassembled WGS sequence"/>
</dbReference>
<reference evidence="2" key="1">
    <citation type="submission" date="2020-06" db="EMBL/GenBank/DDBJ databases">
        <title>Draft genome of Bugula neritina, a colonial animal packing powerful symbionts and potential medicines.</title>
        <authorList>
            <person name="Rayko M."/>
        </authorList>
    </citation>
    <scope>NUCLEOTIDE SEQUENCE [LARGE SCALE GENOMIC DNA]</scope>
    <source>
        <strain evidence="2">Kwan_BN1</strain>
    </source>
</reference>
<evidence type="ECO:0000313" key="3">
    <source>
        <dbReference type="Proteomes" id="UP000593567"/>
    </source>
</evidence>
<name>A0A7J7J6Y4_BUGNE</name>
<proteinExistence type="predicted"/>
<feature type="signal peptide" evidence="1">
    <location>
        <begin position="1"/>
        <end position="19"/>
    </location>
</feature>
<sequence>MKVIFLTLVLLCNSSCVSADYLSAMQSLSGELGVMLSPEIHSVELEAAHGRISRRETSRLYATHLLPDLLMQLLTIRGVL</sequence>
<accession>A0A7J7J6Y4</accession>
<dbReference type="EMBL" id="VXIV02002940">
    <property type="protein sequence ID" value="KAF6021893.1"/>
    <property type="molecule type" value="Genomic_DNA"/>
</dbReference>
<evidence type="ECO:0000256" key="1">
    <source>
        <dbReference type="SAM" id="SignalP"/>
    </source>
</evidence>
<protein>
    <submittedName>
        <fullName evidence="2">Uncharacterized protein</fullName>
    </submittedName>
</protein>
<organism evidence="2 3">
    <name type="scientific">Bugula neritina</name>
    <name type="common">Brown bryozoan</name>
    <name type="synonym">Sertularia neritina</name>
    <dbReference type="NCBI Taxonomy" id="10212"/>
    <lineage>
        <taxon>Eukaryota</taxon>
        <taxon>Metazoa</taxon>
        <taxon>Spiralia</taxon>
        <taxon>Lophotrochozoa</taxon>
        <taxon>Bryozoa</taxon>
        <taxon>Gymnolaemata</taxon>
        <taxon>Cheilostomatida</taxon>
        <taxon>Flustrina</taxon>
        <taxon>Buguloidea</taxon>
        <taxon>Bugulidae</taxon>
        <taxon>Bugula</taxon>
    </lineage>
</organism>
<keyword evidence="1" id="KW-0732">Signal</keyword>
<keyword evidence="3" id="KW-1185">Reference proteome</keyword>
<feature type="chain" id="PRO_5029710017" evidence="1">
    <location>
        <begin position="20"/>
        <end position="80"/>
    </location>
</feature>